<feature type="transmembrane region" description="Helical" evidence="1">
    <location>
        <begin position="36"/>
        <end position="59"/>
    </location>
</feature>
<feature type="transmembrane region" description="Helical" evidence="1">
    <location>
        <begin position="140"/>
        <end position="161"/>
    </location>
</feature>
<evidence type="ECO:0000313" key="2">
    <source>
        <dbReference type="EMBL" id="SHI97662.1"/>
    </source>
</evidence>
<dbReference type="OrthoDB" id="9825834at2"/>
<organism evidence="2 3">
    <name type="scientific">Geosporobacter subterraneus DSM 17957</name>
    <dbReference type="NCBI Taxonomy" id="1121919"/>
    <lineage>
        <taxon>Bacteria</taxon>
        <taxon>Bacillati</taxon>
        <taxon>Bacillota</taxon>
        <taxon>Clostridia</taxon>
        <taxon>Peptostreptococcales</taxon>
        <taxon>Thermotaleaceae</taxon>
        <taxon>Geosporobacter</taxon>
    </lineage>
</organism>
<evidence type="ECO:0000256" key="1">
    <source>
        <dbReference type="SAM" id="Phobius"/>
    </source>
</evidence>
<protein>
    <recommendedName>
        <fullName evidence="4">Histidine kinase N-terminal 7TM region domain-containing protein</fullName>
    </recommendedName>
</protein>
<feature type="transmembrane region" description="Helical" evidence="1">
    <location>
        <begin position="200"/>
        <end position="217"/>
    </location>
</feature>
<evidence type="ECO:0000313" key="3">
    <source>
        <dbReference type="Proteomes" id="UP000184536"/>
    </source>
</evidence>
<keyword evidence="3" id="KW-1185">Reference proteome</keyword>
<keyword evidence="1" id="KW-0812">Transmembrane</keyword>
<dbReference type="STRING" id="1121919.SAMN02745975_01023"/>
<reference evidence="3" key="1">
    <citation type="submission" date="2016-11" db="EMBL/GenBank/DDBJ databases">
        <authorList>
            <person name="Varghese N."/>
            <person name="Submissions S."/>
        </authorList>
    </citation>
    <scope>NUCLEOTIDE SEQUENCE [LARGE SCALE GENOMIC DNA]</scope>
    <source>
        <strain evidence="3">DSM 17957</strain>
    </source>
</reference>
<dbReference type="Proteomes" id="UP000184536">
    <property type="component" value="Unassembled WGS sequence"/>
</dbReference>
<accession>A0A1M6FJ71</accession>
<feature type="transmembrane region" description="Helical" evidence="1">
    <location>
        <begin position="71"/>
        <end position="90"/>
    </location>
</feature>
<name>A0A1M6FJ71_9FIRM</name>
<dbReference type="EMBL" id="FQZV01000011">
    <property type="protein sequence ID" value="SHI97662.1"/>
    <property type="molecule type" value="Genomic_DNA"/>
</dbReference>
<keyword evidence="1" id="KW-1133">Transmembrane helix</keyword>
<gene>
    <name evidence="2" type="ORF">SAMN02745975_01023</name>
</gene>
<evidence type="ECO:0008006" key="4">
    <source>
        <dbReference type="Google" id="ProtNLM"/>
    </source>
</evidence>
<feature type="transmembrane region" description="Helical" evidence="1">
    <location>
        <begin position="173"/>
        <end position="194"/>
    </location>
</feature>
<keyword evidence="1" id="KW-0472">Membrane</keyword>
<dbReference type="AlphaFoldDB" id="A0A1M6FJ71"/>
<sequence length="219" mass="25043">MFWMTGVYYGIGFLAGTIALHNIYRAAAIDCKTTRWVVSTMMLLVILRYAGMIIFGLGLEWHILEHWKRSLLFSSVAIPISFFFTIRHLYGRKRVTANRFMLRLFPLLLFYLLFITTAKVSVIPSAFMGYEIRLDHYWKLGLGFVQGMVLLCIGYSIFRAMGANKDEEARIRLIFLNIPLMLLILDGLAQVINIPFLQPLSISEVIAVIAVGYGLSYKN</sequence>
<proteinExistence type="predicted"/>
<feature type="transmembrane region" description="Helical" evidence="1">
    <location>
        <begin position="102"/>
        <end position="128"/>
    </location>
</feature>
<dbReference type="RefSeq" id="WP_110940283.1">
    <property type="nucleotide sequence ID" value="NZ_FQZV01000011.1"/>
</dbReference>
<feature type="transmembrane region" description="Helical" evidence="1">
    <location>
        <begin position="6"/>
        <end position="24"/>
    </location>
</feature>